<dbReference type="InterPro" id="IPR034603">
    <property type="entry name" value="Dipeptide_epimerase"/>
</dbReference>
<dbReference type="SUPFAM" id="SSF54826">
    <property type="entry name" value="Enolase N-terminal domain-like"/>
    <property type="match status" value="1"/>
</dbReference>
<evidence type="ECO:0000256" key="2">
    <source>
        <dbReference type="ARBA" id="ARBA00022723"/>
    </source>
</evidence>
<evidence type="ECO:0000256" key="4">
    <source>
        <dbReference type="ARBA" id="ARBA00023235"/>
    </source>
</evidence>
<gene>
    <name evidence="9" type="ORF">LA20249_02705</name>
</gene>
<dbReference type="Gene3D" id="3.30.390.10">
    <property type="entry name" value="Enolase-like, N-terminal domain"/>
    <property type="match status" value="1"/>
</dbReference>
<feature type="binding site" evidence="6">
    <location>
        <position position="217"/>
    </location>
    <ligand>
        <name>Mg(2+)</name>
        <dbReference type="ChEBI" id="CHEBI:18420"/>
    </ligand>
</feature>
<dbReference type="EMBL" id="CP018867">
    <property type="protein sequence ID" value="AUI71174.1"/>
    <property type="molecule type" value="Genomic_DNA"/>
</dbReference>
<reference evidence="9 10" key="1">
    <citation type="submission" date="2016-12" db="EMBL/GenBank/DDBJ databases">
        <title>The whole genome sequencing and assembly of Lactobacillus alimentarius DSM 20249T strain.</title>
        <authorList>
            <person name="Lee Y.-J."/>
            <person name="Yi H."/>
            <person name="Bahn Y.-S."/>
            <person name="Kim J.F."/>
            <person name="Lee D.-W."/>
        </authorList>
    </citation>
    <scope>NUCLEOTIDE SEQUENCE [LARGE SCALE GENOMIC DNA]</scope>
    <source>
        <strain evidence="9 10">DSM 20249</strain>
    </source>
</reference>
<dbReference type="AlphaFoldDB" id="A0A2K9HF32"/>
<dbReference type="PANTHER" id="PTHR48073:SF2">
    <property type="entry name" value="O-SUCCINYLBENZOATE SYNTHASE"/>
    <property type="match status" value="1"/>
</dbReference>
<proteinExistence type="inferred from homology"/>
<dbReference type="Pfam" id="PF13378">
    <property type="entry name" value="MR_MLE_C"/>
    <property type="match status" value="1"/>
</dbReference>
<dbReference type="InterPro" id="IPR029065">
    <property type="entry name" value="Enolase_C-like"/>
</dbReference>
<name>A0A2K9HF32_9LACO</name>
<dbReference type="SUPFAM" id="SSF51604">
    <property type="entry name" value="Enolase C-terminal domain-like"/>
    <property type="match status" value="1"/>
</dbReference>
<evidence type="ECO:0000313" key="10">
    <source>
        <dbReference type="Proteomes" id="UP000234653"/>
    </source>
</evidence>
<dbReference type="EC" id="5.1.1.-" evidence="7"/>
<evidence type="ECO:0000256" key="5">
    <source>
        <dbReference type="PIRSR" id="PIRSR634603-1"/>
    </source>
</evidence>
<dbReference type="InterPro" id="IPR036849">
    <property type="entry name" value="Enolase-like_C_sf"/>
</dbReference>
<evidence type="ECO:0000256" key="6">
    <source>
        <dbReference type="PIRSR" id="PIRSR634603-3"/>
    </source>
</evidence>
<evidence type="ECO:0000259" key="8">
    <source>
        <dbReference type="SMART" id="SM00922"/>
    </source>
</evidence>
<evidence type="ECO:0000313" key="9">
    <source>
        <dbReference type="EMBL" id="AUI71174.1"/>
    </source>
</evidence>
<organism evidence="9 10">
    <name type="scientific">Companilactobacillus alimentarius DSM 20249</name>
    <dbReference type="NCBI Taxonomy" id="1423720"/>
    <lineage>
        <taxon>Bacteria</taxon>
        <taxon>Bacillati</taxon>
        <taxon>Bacillota</taxon>
        <taxon>Bacilli</taxon>
        <taxon>Lactobacillales</taxon>
        <taxon>Lactobacillaceae</taxon>
        <taxon>Companilactobacillus</taxon>
    </lineage>
</organism>
<feature type="binding site" evidence="6">
    <location>
        <position position="242"/>
    </location>
    <ligand>
        <name>Mg(2+)</name>
        <dbReference type="ChEBI" id="CHEBI:18420"/>
    </ligand>
</feature>
<dbReference type="SMART" id="SM00922">
    <property type="entry name" value="MR_MLE"/>
    <property type="match status" value="1"/>
</dbReference>
<dbReference type="SFLD" id="SFLDF00009">
    <property type="entry name" value="o-succinylbenzoate_synthase"/>
    <property type="match status" value="1"/>
</dbReference>
<feature type="binding site" evidence="6">
    <location>
        <position position="189"/>
    </location>
    <ligand>
        <name>Mg(2+)</name>
        <dbReference type="ChEBI" id="CHEBI:18420"/>
    </ligand>
</feature>
<feature type="active site" description="Proton acceptor; specific for (S)-substrate epimerization" evidence="5">
    <location>
        <position position="266"/>
    </location>
</feature>
<sequence length="368" mass="41136">MESITLVNYKILKLNIPLKRPFITSIRSSNSLKGIFYEVLLSDGSVGYGESSENIKLTGESRLQMKRFSKEFLDGHLNVPVEKSISDLKNYPKNIAARYGLETALIDAMARHRSEEINELLNLNLSKRKMENDTTISILGEQETISETKRVLKKGYRHIKYKINGDKSEIDRILMLQDYIPNGVSIRIDPNQSWDCKNAMDFSKELEKSNLNIEFIEQPVKVSQVQLMKRLSISCGIPIIADESVFNLEDAKSVIDKGYGNAINIKLIKCGGPLEAIEIANYADKKGISCLFGCTTEANIAMTMASYLSAGLKNVNYIDLDGLDYISDSPFAGGINDSHGVITIPSQNNGLGITLREDKSNEYITDWL</sequence>
<dbReference type="STRING" id="1423720.FC67_GL001819"/>
<evidence type="ECO:0000256" key="3">
    <source>
        <dbReference type="ARBA" id="ARBA00022842"/>
    </source>
</evidence>
<dbReference type="GO" id="GO:0016855">
    <property type="term" value="F:racemase and epimerase activity, acting on amino acids and derivatives"/>
    <property type="evidence" value="ECO:0007669"/>
    <property type="project" value="UniProtKB-UniRule"/>
</dbReference>
<dbReference type="InterPro" id="IPR029017">
    <property type="entry name" value="Enolase-like_N"/>
</dbReference>
<protein>
    <recommendedName>
        <fullName evidence="7">Dipeptide epimerase</fullName>
        <ecNumber evidence="7">5.1.1.-</ecNumber>
    </recommendedName>
</protein>
<dbReference type="Gene3D" id="3.20.20.120">
    <property type="entry name" value="Enolase-like C-terminal domain"/>
    <property type="match status" value="1"/>
</dbReference>
<dbReference type="Proteomes" id="UP000234653">
    <property type="component" value="Chromosome"/>
</dbReference>
<dbReference type="InterPro" id="IPR013342">
    <property type="entry name" value="Mandelate_racemase_C"/>
</dbReference>
<comment type="similarity">
    <text evidence="1 7">Belongs to the mandelate racemase/muconate lactonizing enzyme family.</text>
</comment>
<feature type="active site" description="Proton acceptor; specific for (R)-substrate epimerization" evidence="5">
    <location>
        <position position="162"/>
    </location>
</feature>
<dbReference type="CDD" id="cd03319">
    <property type="entry name" value="L-Ala-DL-Glu_epimerase"/>
    <property type="match status" value="1"/>
</dbReference>
<keyword evidence="4 7" id="KW-0413">Isomerase</keyword>
<comment type="cofactor">
    <cofactor evidence="6 7">
        <name>Mg(2+)</name>
        <dbReference type="ChEBI" id="CHEBI:18420"/>
    </cofactor>
    <text evidence="6 7">Binds 1 Mg(2+) ion per subunit.</text>
</comment>
<evidence type="ECO:0000256" key="1">
    <source>
        <dbReference type="ARBA" id="ARBA00008031"/>
    </source>
</evidence>
<dbReference type="PANTHER" id="PTHR48073">
    <property type="entry name" value="O-SUCCINYLBENZOATE SYNTHASE-RELATED"/>
    <property type="match status" value="1"/>
</dbReference>
<keyword evidence="10" id="KW-1185">Reference proteome</keyword>
<dbReference type="GO" id="GO:0046872">
    <property type="term" value="F:metal ion binding"/>
    <property type="evidence" value="ECO:0007669"/>
    <property type="project" value="UniProtKB-KW"/>
</dbReference>
<dbReference type="KEGG" id="lali:LA20249_02705"/>
<keyword evidence="2 6" id="KW-0479">Metal-binding</keyword>
<dbReference type="SFLD" id="SFLDS00001">
    <property type="entry name" value="Enolase"/>
    <property type="match status" value="1"/>
</dbReference>
<keyword evidence="3 6" id="KW-0460">Magnesium</keyword>
<feature type="domain" description="Mandelate racemase/muconate lactonizing enzyme C-terminal" evidence="8">
    <location>
        <begin position="141"/>
        <end position="238"/>
    </location>
</feature>
<accession>A0A2K9HF32</accession>
<evidence type="ECO:0000256" key="7">
    <source>
        <dbReference type="RuleBase" id="RU366006"/>
    </source>
</evidence>
<dbReference type="SFLD" id="SFLDG00180">
    <property type="entry name" value="muconate_cycloisomerase"/>
    <property type="match status" value="1"/>
</dbReference>